<evidence type="ECO:0000313" key="2">
    <source>
        <dbReference type="Proteomes" id="UP000326582"/>
    </source>
</evidence>
<organism evidence="1 2">
    <name type="scientific">Clavispora lusitaniae</name>
    <name type="common">Candida lusitaniae</name>
    <dbReference type="NCBI Taxonomy" id="36911"/>
    <lineage>
        <taxon>Eukaryota</taxon>
        <taxon>Fungi</taxon>
        <taxon>Dikarya</taxon>
        <taxon>Ascomycota</taxon>
        <taxon>Saccharomycotina</taxon>
        <taxon>Pichiomycetes</taxon>
        <taxon>Metschnikowiaceae</taxon>
        <taxon>Clavispora</taxon>
    </lineage>
</organism>
<protein>
    <submittedName>
        <fullName evidence="1">Uncharacterized protein</fullName>
    </submittedName>
</protein>
<keyword evidence="2" id="KW-1185">Reference proteome</keyword>
<accession>A0ACD0WI29</accession>
<evidence type="ECO:0000313" key="1">
    <source>
        <dbReference type="EMBL" id="QFZ27197.1"/>
    </source>
</evidence>
<reference evidence="2" key="1">
    <citation type="journal article" date="2019" name="MBio">
        <title>Comparative genomics for the elucidation of multidrug resistance (MDR) in Candida lusitaniae.</title>
        <authorList>
            <person name="Kannan A."/>
            <person name="Asner S.A."/>
            <person name="Trachsel E."/>
            <person name="Kelly S."/>
            <person name="Parker J."/>
            <person name="Sanglard D."/>
        </authorList>
    </citation>
    <scope>NUCLEOTIDE SEQUENCE [LARGE SCALE GENOMIC DNA]</scope>
    <source>
        <strain evidence="2">P1</strain>
    </source>
</reference>
<name>A0ACD0WI29_CLALS</name>
<dbReference type="Proteomes" id="UP000326582">
    <property type="component" value="Chromosome 3"/>
</dbReference>
<dbReference type="EMBL" id="CP038486">
    <property type="protein sequence ID" value="QFZ27197.1"/>
    <property type="molecule type" value="Genomic_DNA"/>
</dbReference>
<gene>
    <name evidence="1" type="ORF">EJF14_30160</name>
</gene>
<sequence length="498" mass="57445">MASLLLLPDELLCRVVFHLTDGILVLESKRRESRFPRQEKPHHTYSSIRNRLRNHVSDVLSLSSTCSRLRRLCGSALFGFTSLIRSSEIDSILSYPRRMDRWSNSTLITNEFWSLLHENASESLKLSNFVDDLEIDNRFLEHLDKFRNLHSLKVLDIPYTGPVLNIPILGSVICLSINAETLLRLKDNVFPSLERLDLITDIHALEPDHDLNRLAKNVSTVKTFNLFVTEVNILRYEAILSFVTSVMENDELEHFALRAVRKKGQRAQPRFWNVAHNSGSKFIDSLCSQKLQTFTIDYEFLSNLEFSQQETEGKPHPQLKRFTLVDSVLALPKIDQSQSRLIGRVIRSLQPKEFAFAYGEVIAQSHFQAFAGIQAFLSTLEYCNIRIASLEKVWSMVDDSLVRKYYEELVETYDRSSGKDHKLLKQKIAAVSLTEKLSFSTPRYHNREYYELAYTPEPSLSPCNANETTPDDFWAVESSLRDLEHYCLKEKALSSIWD</sequence>
<proteinExistence type="predicted"/>